<evidence type="ECO:0000259" key="1">
    <source>
        <dbReference type="PROSITE" id="PS51186"/>
    </source>
</evidence>
<sequence>MNTNEEIVLATFSDLSNEDLYEIMKLRVDIFVVEQNCPYPELDNNDQKAWHLYLKKDDKIVSYARILFKESSAAIGRVVTHKSYRGLGLSQTILAKAIETIKTKTKYTKIHLSAQFYIVDLYKKLGFKVVSEQYLEDNIPHVDMELKIPKSF</sequence>
<organism evidence="2">
    <name type="scientific">Proteinivorax tanatarense</name>
    <dbReference type="NCBI Taxonomy" id="1260629"/>
    <lineage>
        <taxon>Bacteria</taxon>
        <taxon>Bacillati</taxon>
        <taxon>Bacillota</taxon>
        <taxon>Clostridia</taxon>
        <taxon>Eubacteriales</taxon>
        <taxon>Proteinivoracaceae</taxon>
        <taxon>Proteinivorax</taxon>
    </lineage>
</organism>
<dbReference type="InterPro" id="IPR000182">
    <property type="entry name" value="GNAT_dom"/>
</dbReference>
<keyword evidence="2" id="KW-0808">Transferase</keyword>
<gene>
    <name evidence="2" type="ORF">PRVXT_000779</name>
</gene>
<dbReference type="Gene3D" id="3.40.630.30">
    <property type="match status" value="1"/>
</dbReference>
<protein>
    <submittedName>
        <fullName evidence="2">GNAT family N-acetyltransferase</fullName>
        <ecNumber evidence="2">2.3.1.-</ecNumber>
    </submittedName>
</protein>
<feature type="domain" description="N-acetyltransferase" evidence="1">
    <location>
        <begin position="10"/>
        <end position="149"/>
    </location>
</feature>
<dbReference type="Pfam" id="PF13673">
    <property type="entry name" value="Acetyltransf_10"/>
    <property type="match status" value="1"/>
</dbReference>
<name>A0AAU7VNV4_9FIRM</name>
<dbReference type="EMBL" id="CP158367">
    <property type="protein sequence ID" value="XBX75638.1"/>
    <property type="molecule type" value="Genomic_DNA"/>
</dbReference>
<reference evidence="2" key="2">
    <citation type="submission" date="2024-06" db="EMBL/GenBank/DDBJ databases">
        <authorList>
            <person name="Petrova K.O."/>
            <person name="Toshchakov S.V."/>
            <person name="Boltjanskaja Y.V."/>
            <person name="Kevbrin V."/>
        </authorList>
    </citation>
    <scope>NUCLEOTIDE SEQUENCE</scope>
    <source>
        <strain evidence="2">Z-910T</strain>
    </source>
</reference>
<evidence type="ECO:0000313" key="2">
    <source>
        <dbReference type="EMBL" id="XBX75638.1"/>
    </source>
</evidence>
<reference evidence="2" key="1">
    <citation type="journal article" date="2013" name="Extremophiles">
        <title>Proteinivorax tanatarense gen. nov., sp. nov., an anaerobic, haloalkaliphilic, proteolytic bacterium isolated from a decaying algal bloom, and proposal of Proteinivoraceae fam. nov.</title>
        <authorList>
            <person name="Kevbrin V."/>
            <person name="Boltyanskaya Y."/>
            <person name="Zhilina T."/>
            <person name="Kolganova T."/>
            <person name="Lavrentjeva E."/>
            <person name="Kuznetsov B."/>
        </authorList>
    </citation>
    <scope>NUCLEOTIDE SEQUENCE</scope>
    <source>
        <strain evidence="2">Z-910T</strain>
    </source>
</reference>
<proteinExistence type="predicted"/>
<dbReference type="AlphaFoldDB" id="A0AAU7VNV4"/>
<keyword evidence="2" id="KW-0012">Acyltransferase</keyword>
<dbReference type="RefSeq" id="WP_350344381.1">
    <property type="nucleotide sequence ID" value="NZ_CP158367.1"/>
</dbReference>
<dbReference type="CDD" id="cd04301">
    <property type="entry name" value="NAT_SF"/>
    <property type="match status" value="1"/>
</dbReference>
<dbReference type="PROSITE" id="PS51186">
    <property type="entry name" value="GNAT"/>
    <property type="match status" value="1"/>
</dbReference>
<accession>A0AAU7VNV4</accession>
<dbReference type="GO" id="GO:0016747">
    <property type="term" value="F:acyltransferase activity, transferring groups other than amino-acyl groups"/>
    <property type="evidence" value="ECO:0007669"/>
    <property type="project" value="InterPro"/>
</dbReference>
<dbReference type="InterPro" id="IPR016181">
    <property type="entry name" value="Acyl_CoA_acyltransferase"/>
</dbReference>
<dbReference type="EC" id="2.3.1.-" evidence="2"/>
<dbReference type="SUPFAM" id="SSF55729">
    <property type="entry name" value="Acyl-CoA N-acyltransferases (Nat)"/>
    <property type="match status" value="1"/>
</dbReference>